<accession>A0A934IWD1</accession>
<gene>
    <name evidence="2" type="ORF">JEQ47_05795</name>
</gene>
<dbReference type="AlphaFoldDB" id="A0A934IWD1"/>
<evidence type="ECO:0000256" key="1">
    <source>
        <dbReference type="SAM" id="Phobius"/>
    </source>
</evidence>
<evidence type="ECO:0000313" key="3">
    <source>
        <dbReference type="Proteomes" id="UP000602124"/>
    </source>
</evidence>
<keyword evidence="3" id="KW-1185">Reference proteome</keyword>
<dbReference type="EMBL" id="JAEKMH010000001">
    <property type="protein sequence ID" value="MBJ3784225.1"/>
    <property type="molecule type" value="Genomic_DNA"/>
</dbReference>
<name>A0A934IWD1_9HYPH</name>
<sequence length="52" mass="5804">MFHQKECFDVDEEVDLPNNANRGHCLVLILALAVSGWGLLIGLALLIWQLLT</sequence>
<proteinExistence type="predicted"/>
<dbReference type="RefSeq" id="WP_198875409.1">
    <property type="nucleotide sequence ID" value="NZ_JAEKMH010000001.1"/>
</dbReference>
<keyword evidence="1" id="KW-1133">Transmembrane helix</keyword>
<feature type="transmembrane region" description="Helical" evidence="1">
    <location>
        <begin position="26"/>
        <end position="48"/>
    </location>
</feature>
<reference evidence="2" key="1">
    <citation type="submission" date="2020-12" db="EMBL/GenBank/DDBJ databases">
        <title>Devosia sp. MSA67 isolated from Mo River.</title>
        <authorList>
            <person name="Ma F."/>
            <person name="Zi Z."/>
        </authorList>
    </citation>
    <scope>NUCLEOTIDE SEQUENCE</scope>
    <source>
        <strain evidence="2">MSA67</strain>
    </source>
</reference>
<evidence type="ECO:0000313" key="2">
    <source>
        <dbReference type="EMBL" id="MBJ3784225.1"/>
    </source>
</evidence>
<comment type="caution">
    <text evidence="2">The sequence shown here is derived from an EMBL/GenBank/DDBJ whole genome shotgun (WGS) entry which is preliminary data.</text>
</comment>
<keyword evidence="1" id="KW-0472">Membrane</keyword>
<organism evidence="2 3">
    <name type="scientific">Devosia sediminis</name>
    <dbReference type="NCBI Taxonomy" id="2798801"/>
    <lineage>
        <taxon>Bacteria</taxon>
        <taxon>Pseudomonadati</taxon>
        <taxon>Pseudomonadota</taxon>
        <taxon>Alphaproteobacteria</taxon>
        <taxon>Hyphomicrobiales</taxon>
        <taxon>Devosiaceae</taxon>
        <taxon>Devosia</taxon>
    </lineage>
</organism>
<protein>
    <submittedName>
        <fullName evidence="2">Uncharacterized protein</fullName>
    </submittedName>
</protein>
<dbReference type="Proteomes" id="UP000602124">
    <property type="component" value="Unassembled WGS sequence"/>
</dbReference>
<keyword evidence="1" id="KW-0812">Transmembrane</keyword>